<gene>
    <name evidence="1" type="ORF">g.104000</name>
</gene>
<accession>A0A1D1XGH6</accession>
<organism evidence="1">
    <name type="scientific">Anthurium amnicola</name>
    <dbReference type="NCBI Taxonomy" id="1678845"/>
    <lineage>
        <taxon>Eukaryota</taxon>
        <taxon>Viridiplantae</taxon>
        <taxon>Streptophyta</taxon>
        <taxon>Embryophyta</taxon>
        <taxon>Tracheophyta</taxon>
        <taxon>Spermatophyta</taxon>
        <taxon>Magnoliopsida</taxon>
        <taxon>Liliopsida</taxon>
        <taxon>Araceae</taxon>
        <taxon>Pothoideae</taxon>
        <taxon>Potheae</taxon>
        <taxon>Anthurium</taxon>
    </lineage>
</organism>
<dbReference type="AlphaFoldDB" id="A0A1D1XGH6"/>
<evidence type="ECO:0000313" key="1">
    <source>
        <dbReference type="EMBL" id="JAT41489.1"/>
    </source>
</evidence>
<protein>
    <submittedName>
        <fullName evidence="1">Uncharacterized protein</fullName>
    </submittedName>
</protein>
<sequence>MTKKQRKKNNFASSPGIQKATLREENVGRKHVDSGSVLRMQHLQRLAIWAGGEASISPLAALLGHRLAVEAEAEGIPLDRSFFSCQRSDLCHSCRVIHTLCRAVHIICKTLYLSFHML</sequence>
<proteinExistence type="predicted"/>
<dbReference type="EMBL" id="GDJX01026447">
    <property type="protein sequence ID" value="JAT41489.1"/>
    <property type="molecule type" value="Transcribed_RNA"/>
</dbReference>
<name>A0A1D1XGH6_9ARAE</name>
<reference evidence="1" key="1">
    <citation type="submission" date="2015-07" db="EMBL/GenBank/DDBJ databases">
        <title>Transcriptome Assembly of Anthurium amnicola.</title>
        <authorList>
            <person name="Suzuki J."/>
        </authorList>
    </citation>
    <scope>NUCLEOTIDE SEQUENCE</scope>
</reference>
<dbReference type="PANTHER" id="PTHR36072:SF2">
    <property type="entry name" value="OS01G0531000 PROTEIN"/>
    <property type="match status" value="1"/>
</dbReference>
<dbReference type="PANTHER" id="PTHR36072">
    <property type="entry name" value="OS01G0541600 PROTEIN"/>
    <property type="match status" value="1"/>
</dbReference>